<accession>A0A6J7NY11</accession>
<proteinExistence type="predicted"/>
<evidence type="ECO:0000256" key="1">
    <source>
        <dbReference type="SAM" id="MobiDB-lite"/>
    </source>
</evidence>
<feature type="compositionally biased region" description="Basic residues" evidence="1">
    <location>
        <begin position="326"/>
        <end position="337"/>
    </location>
</feature>
<evidence type="ECO:0000313" key="2">
    <source>
        <dbReference type="EMBL" id="CAB4995643.1"/>
    </source>
</evidence>
<gene>
    <name evidence="2" type="ORF">UFOPK3954_01440</name>
</gene>
<protein>
    <submittedName>
        <fullName evidence="2">Unannotated protein</fullName>
    </submittedName>
</protein>
<feature type="region of interest" description="Disordered" evidence="1">
    <location>
        <begin position="256"/>
        <end position="277"/>
    </location>
</feature>
<dbReference type="EMBL" id="CAFBON010000150">
    <property type="protein sequence ID" value="CAB4995643.1"/>
    <property type="molecule type" value="Genomic_DNA"/>
</dbReference>
<organism evidence="2">
    <name type="scientific">freshwater metagenome</name>
    <dbReference type="NCBI Taxonomy" id="449393"/>
    <lineage>
        <taxon>unclassified sequences</taxon>
        <taxon>metagenomes</taxon>
        <taxon>ecological metagenomes</taxon>
    </lineage>
</organism>
<name>A0A6J7NY11_9ZZZZ</name>
<dbReference type="AlphaFoldDB" id="A0A6J7NY11"/>
<feature type="region of interest" description="Disordered" evidence="1">
    <location>
        <begin position="318"/>
        <end position="337"/>
    </location>
</feature>
<reference evidence="2" key="1">
    <citation type="submission" date="2020-05" db="EMBL/GenBank/DDBJ databases">
        <authorList>
            <person name="Chiriac C."/>
            <person name="Salcher M."/>
            <person name="Ghai R."/>
            <person name="Kavagutti S V."/>
        </authorList>
    </citation>
    <scope>NUCLEOTIDE SEQUENCE</scope>
</reference>
<sequence length="337" mass="35006">MNDVVRLRRGHCCSNRGECRAVTWGNRAAAALDPHTGVTRLRRRRRRGVADFVARDHEPDGAGACRTIGGATTAASTPTRQVVDVARLVAARAHERLAIYDTRCSVSTAGRSGSTGAKGAAAATAAEPISEVGKPAGRVGPIAAGPTNGATRIAAEGAGTGPSASATNVRRVGINVRKTVSTGISRARCPTRSGRWRLNRAACDQAGCMDHPRRSGRHLTVSLAATLTACRRAVCCRVCSHDGRLSAVAAVAGPGRRGAVIPGPPRRSSTADGRRPGLRWRHGLVADPHLATTTATACAVEGVVRVVHAATATAATTDDEELHGGHVGRHGERVRRC</sequence>